<dbReference type="Proteomes" id="UP000261660">
    <property type="component" value="Unplaced"/>
</dbReference>
<dbReference type="InParanoid" id="A0A3Q3MF64"/>
<name>A0A3Q3MF64_9LABR</name>
<protein>
    <submittedName>
        <fullName evidence="1">Uncharacterized protein</fullName>
    </submittedName>
</protein>
<reference evidence="1" key="2">
    <citation type="submission" date="2025-09" db="UniProtKB">
        <authorList>
            <consortium name="Ensembl"/>
        </authorList>
    </citation>
    <scope>IDENTIFICATION</scope>
</reference>
<reference evidence="1" key="1">
    <citation type="submission" date="2025-08" db="UniProtKB">
        <authorList>
            <consortium name="Ensembl"/>
        </authorList>
    </citation>
    <scope>IDENTIFICATION</scope>
</reference>
<evidence type="ECO:0000313" key="1">
    <source>
        <dbReference type="Ensembl" id="ENSLBEP00000018930.1"/>
    </source>
</evidence>
<dbReference type="Ensembl" id="ENSLBET00000019960.1">
    <property type="protein sequence ID" value="ENSLBEP00000018930.1"/>
    <property type="gene ID" value="ENSLBEG00000014553.1"/>
</dbReference>
<evidence type="ECO:0000313" key="2">
    <source>
        <dbReference type="Proteomes" id="UP000261660"/>
    </source>
</evidence>
<keyword evidence="2" id="KW-1185">Reference proteome</keyword>
<dbReference type="AlphaFoldDB" id="A0A3Q3MF64"/>
<proteinExistence type="predicted"/>
<sequence>LPHLTEALIFTCTGILSYKPFAHLYYKLNLFVHTLCCKDSFMIMYFHCPHKDIFYSRCILCHWNLNTMKQNKVNFFFASQSLYWYVDMGPVQHFKITSLLHQNKSETALNVKTLSVNSPYFHTIVTFKQPQDELMFQTPLNKLISQS</sequence>
<accession>A0A3Q3MF64</accession>
<organism evidence="1 2">
    <name type="scientific">Labrus bergylta</name>
    <name type="common">ballan wrasse</name>
    <dbReference type="NCBI Taxonomy" id="56723"/>
    <lineage>
        <taxon>Eukaryota</taxon>
        <taxon>Metazoa</taxon>
        <taxon>Chordata</taxon>
        <taxon>Craniata</taxon>
        <taxon>Vertebrata</taxon>
        <taxon>Euteleostomi</taxon>
        <taxon>Actinopterygii</taxon>
        <taxon>Neopterygii</taxon>
        <taxon>Teleostei</taxon>
        <taxon>Neoteleostei</taxon>
        <taxon>Acanthomorphata</taxon>
        <taxon>Eupercaria</taxon>
        <taxon>Labriformes</taxon>
        <taxon>Labridae</taxon>
        <taxon>Labrus</taxon>
    </lineage>
</organism>